<dbReference type="InterPro" id="IPR038591">
    <property type="entry name" value="NolW-like_sf"/>
</dbReference>
<feature type="chain" id="PRO_5011793991" evidence="9">
    <location>
        <begin position="26"/>
        <end position="702"/>
    </location>
</feature>
<organism evidence="11 12">
    <name type="scientific">Desulfuromusa kysingii</name>
    <dbReference type="NCBI Taxonomy" id="37625"/>
    <lineage>
        <taxon>Bacteria</taxon>
        <taxon>Pseudomonadati</taxon>
        <taxon>Thermodesulfobacteriota</taxon>
        <taxon>Desulfuromonadia</taxon>
        <taxon>Desulfuromonadales</taxon>
        <taxon>Geopsychrobacteraceae</taxon>
        <taxon>Desulfuromusa</taxon>
    </lineage>
</organism>
<dbReference type="PANTHER" id="PTHR30604:SF1">
    <property type="entry name" value="DNA UTILIZATION PROTEIN HOFQ"/>
    <property type="match status" value="1"/>
</dbReference>
<dbReference type="Pfam" id="PF11741">
    <property type="entry name" value="AMIN"/>
    <property type="match status" value="2"/>
</dbReference>
<dbReference type="InterPro" id="IPR051808">
    <property type="entry name" value="Type_IV_pilus_biogenesis"/>
</dbReference>
<dbReference type="Proteomes" id="UP000199409">
    <property type="component" value="Unassembled WGS sequence"/>
</dbReference>
<keyword evidence="2 8" id="KW-0813">Transport</keyword>
<dbReference type="InterPro" id="IPR001775">
    <property type="entry name" value="GspD/PilQ"/>
</dbReference>
<comment type="subcellular location">
    <subcellularLocation>
        <location evidence="8">Cell outer membrane</location>
    </subcellularLocation>
    <subcellularLocation>
        <location evidence="1">Membrane</location>
    </subcellularLocation>
</comment>
<feature type="domain" description="Secretin/TonB short N-terminal" evidence="10">
    <location>
        <begin position="336"/>
        <end position="384"/>
    </location>
</feature>
<name>A0A1H4CYV2_9BACT</name>
<evidence type="ECO:0000256" key="7">
    <source>
        <dbReference type="RuleBase" id="RU004003"/>
    </source>
</evidence>
<dbReference type="GO" id="GO:0009306">
    <property type="term" value="P:protein secretion"/>
    <property type="evidence" value="ECO:0007669"/>
    <property type="project" value="InterPro"/>
</dbReference>
<dbReference type="NCBIfam" id="TIGR02515">
    <property type="entry name" value="IV_pilus_PilQ"/>
    <property type="match status" value="1"/>
</dbReference>
<dbReference type="PRINTS" id="PR00811">
    <property type="entry name" value="BCTERIALGSPD"/>
</dbReference>
<evidence type="ECO:0000259" key="10">
    <source>
        <dbReference type="SMART" id="SM00965"/>
    </source>
</evidence>
<dbReference type="Gene3D" id="2.60.40.3470">
    <property type="match status" value="1"/>
</dbReference>
<evidence type="ECO:0000256" key="4">
    <source>
        <dbReference type="ARBA" id="ARBA00022927"/>
    </source>
</evidence>
<dbReference type="EMBL" id="FNQN01000009">
    <property type="protein sequence ID" value="SEA65262.1"/>
    <property type="molecule type" value="Genomic_DNA"/>
</dbReference>
<evidence type="ECO:0000256" key="9">
    <source>
        <dbReference type="SAM" id="SignalP"/>
    </source>
</evidence>
<evidence type="ECO:0000256" key="3">
    <source>
        <dbReference type="ARBA" id="ARBA00022729"/>
    </source>
</evidence>
<accession>A0A1H4CYV2</accession>
<dbReference type="SMART" id="SM00965">
    <property type="entry name" value="STN"/>
    <property type="match status" value="1"/>
</dbReference>
<keyword evidence="5" id="KW-0472">Membrane</keyword>
<evidence type="ECO:0000256" key="6">
    <source>
        <dbReference type="ARBA" id="ARBA00023237"/>
    </source>
</evidence>
<comment type="similarity">
    <text evidence="7">Belongs to the bacterial secretin family.</text>
</comment>
<evidence type="ECO:0000256" key="1">
    <source>
        <dbReference type="ARBA" id="ARBA00004370"/>
    </source>
</evidence>
<dbReference type="Pfam" id="PF00263">
    <property type="entry name" value="Secretin"/>
    <property type="match status" value="1"/>
</dbReference>
<reference evidence="11 12" key="1">
    <citation type="submission" date="2016-10" db="EMBL/GenBank/DDBJ databases">
        <authorList>
            <person name="de Groot N.N."/>
        </authorList>
    </citation>
    <scope>NUCLEOTIDE SEQUENCE [LARGE SCALE GENOMIC DNA]</scope>
    <source>
        <strain evidence="11 12">DSM 7343</strain>
    </source>
</reference>
<keyword evidence="3 9" id="KW-0732">Signal</keyword>
<dbReference type="GO" id="GO:0009279">
    <property type="term" value="C:cell outer membrane"/>
    <property type="evidence" value="ECO:0007669"/>
    <property type="project" value="UniProtKB-SubCell"/>
</dbReference>
<dbReference type="Gene3D" id="2.60.40.3500">
    <property type="match status" value="1"/>
</dbReference>
<evidence type="ECO:0000313" key="12">
    <source>
        <dbReference type="Proteomes" id="UP000199409"/>
    </source>
</evidence>
<evidence type="ECO:0000256" key="5">
    <source>
        <dbReference type="ARBA" id="ARBA00023136"/>
    </source>
</evidence>
<proteinExistence type="inferred from homology"/>
<protein>
    <submittedName>
        <fullName evidence="11">Type IV pilus assembly protein PilQ</fullName>
    </submittedName>
</protein>
<dbReference type="Gene3D" id="3.30.1370.120">
    <property type="match status" value="1"/>
</dbReference>
<keyword evidence="12" id="KW-1185">Reference proteome</keyword>
<keyword evidence="6" id="KW-0998">Cell outer membrane</keyword>
<feature type="signal peptide" evidence="9">
    <location>
        <begin position="1"/>
        <end position="25"/>
    </location>
</feature>
<evidence type="ECO:0000313" key="11">
    <source>
        <dbReference type="EMBL" id="SEA65262.1"/>
    </source>
</evidence>
<dbReference type="AlphaFoldDB" id="A0A1H4CYV2"/>
<dbReference type="PANTHER" id="PTHR30604">
    <property type="entry name" value="PROTEIN TRANSPORT PROTEIN HOFQ"/>
    <property type="match status" value="1"/>
</dbReference>
<sequence>MRRSVVLLSMLLMFLSVALVSPLCAADSFSKVSVAEKKVQLTATAGIEQIRYFTLDSPKRLVVDLYGVLPGQHDENLELNNGFKLLRVGLLDNKTRFVFDVTGAVFPTYNVMTDSNQVTVTWEHSQAAVADALAEPATVGSAKITAIDFASEEGQSRVYIHLQGTSDVSDLVQDGNKIVFAFKKTTLPRSLRRVFDTLAFPSAIHSVTPYLVDESGQPETRFVVFLKGDVPYRLDKSASGYTFSVDDQRYAQAAMVVTGTLPVSAAGNVVTSQQQSAVLPAMTDVSSGPSPAPLAVPVIEQVGSQGKRYSGEKTSLVFDNAEVRDILRLIAEISDLNIIASDEVKGNVTLRLIDVPWDQSLELILDVTGLGMVQEGNVVRVLPIEKIRSMREAELTAVRSQEKLEPVVTEVVTVSYADLKSVSGPVRELLSDRGTITDDSRNKLLIITDVPQRIKKAKELIKILDTPERQVMIEARIVEVNSEYSRSLGVNWGFSSDFEDSNLNSMALSAGGDFIVGTTLASVGGVGAGFTFGDFGLDSTVLDLRLSALEGASKAKVISTPRVTTLNGQEATISQGTEVPYQTVEDGEVNIEFKEVVLELAVTPVINPDGSVILTIDAKNDSLVPDGEGALYKKTANTKVLVQDGETTVLGGIFIESIGDADSGVPFLKNIPVLGSIFKSTSKTSTKNELLIFVTPRIMQNN</sequence>
<dbReference type="OrthoDB" id="9775455at2"/>
<dbReference type="InterPro" id="IPR013355">
    <property type="entry name" value="Pilus_4_PilQ"/>
</dbReference>
<evidence type="ECO:0000256" key="8">
    <source>
        <dbReference type="RuleBase" id="RU004004"/>
    </source>
</evidence>
<dbReference type="InterPro" id="IPR011662">
    <property type="entry name" value="Secretin/TonB_short_N"/>
</dbReference>
<dbReference type="RefSeq" id="WP_092349741.1">
    <property type="nucleotide sequence ID" value="NZ_FNQN01000009.1"/>
</dbReference>
<dbReference type="Pfam" id="PF03958">
    <property type="entry name" value="Secretin_N"/>
    <property type="match status" value="1"/>
</dbReference>
<dbReference type="InterPro" id="IPR005644">
    <property type="entry name" value="NolW-like"/>
</dbReference>
<dbReference type="Gene3D" id="3.30.1370.130">
    <property type="match status" value="1"/>
</dbReference>
<gene>
    <name evidence="11" type="ORF">SAMN05660420_02727</name>
</gene>
<evidence type="ECO:0000256" key="2">
    <source>
        <dbReference type="ARBA" id="ARBA00022448"/>
    </source>
</evidence>
<dbReference type="STRING" id="37625.SAMN05660420_02727"/>
<keyword evidence="4" id="KW-0653">Protein transport</keyword>
<dbReference type="InterPro" id="IPR004846">
    <property type="entry name" value="T2SS/T3SS_dom"/>
</dbReference>
<dbReference type="InterPro" id="IPR021731">
    <property type="entry name" value="AMIN_dom"/>
</dbReference>